<accession>A0A1R1PNH4</accession>
<evidence type="ECO:0000313" key="2">
    <source>
        <dbReference type="EMBL" id="OMH78640.1"/>
    </source>
</evidence>
<name>A0A1R1PNH4_ZANCU</name>
<comment type="caution">
    <text evidence="3">The sequence shown here is derived from an EMBL/GenBank/DDBJ whole genome shotgun (WGS) entry which is preliminary data.</text>
</comment>
<organism evidence="3 4">
    <name type="scientific">Zancudomyces culisetae</name>
    <name type="common">Gut fungus</name>
    <name type="synonym">Smittium culisetae</name>
    <dbReference type="NCBI Taxonomy" id="1213189"/>
    <lineage>
        <taxon>Eukaryota</taxon>
        <taxon>Fungi</taxon>
        <taxon>Fungi incertae sedis</taxon>
        <taxon>Zoopagomycota</taxon>
        <taxon>Kickxellomycotina</taxon>
        <taxon>Harpellomycetes</taxon>
        <taxon>Harpellales</taxon>
        <taxon>Legeriomycetaceae</taxon>
        <taxon>Zancudomyces</taxon>
    </lineage>
</organism>
<dbReference type="EMBL" id="LSSK01001872">
    <property type="protein sequence ID" value="OMH78640.1"/>
    <property type="molecule type" value="Genomic_DNA"/>
</dbReference>
<evidence type="ECO:0000256" key="1">
    <source>
        <dbReference type="SAM" id="MobiDB-lite"/>
    </source>
</evidence>
<protein>
    <submittedName>
        <fullName evidence="3">Uncharacterized protein</fullName>
    </submittedName>
</protein>
<feature type="region of interest" description="Disordered" evidence="1">
    <location>
        <begin position="52"/>
        <end position="84"/>
    </location>
</feature>
<evidence type="ECO:0000313" key="3">
    <source>
        <dbReference type="EMBL" id="OMH82452.1"/>
    </source>
</evidence>
<keyword evidence="4" id="KW-1185">Reference proteome</keyword>
<dbReference type="Proteomes" id="UP000188320">
    <property type="component" value="Unassembled WGS sequence"/>
</dbReference>
<evidence type="ECO:0000313" key="4">
    <source>
        <dbReference type="Proteomes" id="UP000188320"/>
    </source>
</evidence>
<gene>
    <name evidence="3" type="ORF">AX774_g4067</name>
    <name evidence="2" type="ORF">AX774_g7972</name>
</gene>
<dbReference type="AlphaFoldDB" id="A0A1R1PNH4"/>
<reference evidence="4" key="2">
    <citation type="submission" date="2017-01" db="EMBL/GenBank/DDBJ databases">
        <authorList>
            <person name="Wang Y."/>
            <person name="White M."/>
            <person name="Kvist S."/>
            <person name="Moncalvo J.-M."/>
        </authorList>
    </citation>
    <scope>NUCLEOTIDE SEQUENCE [LARGE SCALE GENOMIC DNA]</scope>
    <source>
        <strain evidence="4">COL-18-3</strain>
    </source>
</reference>
<dbReference type="EMBL" id="LSSK01000660">
    <property type="protein sequence ID" value="OMH82452.1"/>
    <property type="molecule type" value="Genomic_DNA"/>
</dbReference>
<sequence>MIFIFTATPKCLTLIETGEVPQHHELLPSYEHALGAPNVSVGRPPVVVSTNRAINPSHNNAGGNSTDVCGGEYAGTDLPPSYRP</sequence>
<proteinExistence type="predicted"/>
<feature type="compositionally biased region" description="Polar residues" evidence="1">
    <location>
        <begin position="52"/>
        <end position="67"/>
    </location>
</feature>
<reference evidence="3" key="1">
    <citation type="submission" date="2017-01" db="EMBL/GenBank/DDBJ databases">
        <authorList>
            <person name="Mah S.A."/>
            <person name="Swanson W.J."/>
            <person name="Moy G.W."/>
            <person name="Vacquier V.D."/>
        </authorList>
    </citation>
    <scope>NUCLEOTIDE SEQUENCE [LARGE SCALE GENOMIC DNA]</scope>
    <source>
        <strain evidence="3">COL-18-3</strain>
    </source>
</reference>